<evidence type="ECO:0000313" key="3">
    <source>
        <dbReference type="Proteomes" id="UP000095283"/>
    </source>
</evidence>
<evidence type="ECO:0000259" key="2">
    <source>
        <dbReference type="Pfam" id="PF03372"/>
    </source>
</evidence>
<dbReference type="AlphaFoldDB" id="A0A1I7X850"/>
<accession>A0A1I7X850</accession>
<dbReference type="InterPro" id="IPR036691">
    <property type="entry name" value="Endo/exonu/phosph_ase_sf"/>
</dbReference>
<dbReference type="Pfam" id="PF03372">
    <property type="entry name" value="Exo_endo_phos"/>
    <property type="match status" value="1"/>
</dbReference>
<feature type="domain" description="Endonuclease/exonuclease/phosphatase" evidence="2">
    <location>
        <begin position="27"/>
        <end position="127"/>
    </location>
</feature>
<dbReference type="SUPFAM" id="SSF56219">
    <property type="entry name" value="DNase I-like"/>
    <property type="match status" value="1"/>
</dbReference>
<dbReference type="PANTHER" id="PTHR41349">
    <property type="match status" value="1"/>
</dbReference>
<reference evidence="4" key="1">
    <citation type="submission" date="2016-11" db="UniProtKB">
        <authorList>
            <consortium name="WormBaseParasite"/>
        </authorList>
    </citation>
    <scope>IDENTIFICATION</scope>
</reference>
<dbReference type="InterPro" id="IPR005135">
    <property type="entry name" value="Endo/exonuclease/phosphatase"/>
</dbReference>
<organism evidence="3 4">
    <name type="scientific">Heterorhabditis bacteriophora</name>
    <name type="common">Entomopathogenic nematode worm</name>
    <dbReference type="NCBI Taxonomy" id="37862"/>
    <lineage>
        <taxon>Eukaryota</taxon>
        <taxon>Metazoa</taxon>
        <taxon>Ecdysozoa</taxon>
        <taxon>Nematoda</taxon>
        <taxon>Chromadorea</taxon>
        <taxon>Rhabditida</taxon>
        <taxon>Rhabditina</taxon>
        <taxon>Rhabditomorpha</taxon>
        <taxon>Strongyloidea</taxon>
        <taxon>Heterorhabditidae</taxon>
        <taxon>Heterorhabditis</taxon>
    </lineage>
</organism>
<keyword evidence="1" id="KW-0732">Signal</keyword>
<proteinExistence type="predicted"/>
<dbReference type="Proteomes" id="UP000095283">
    <property type="component" value="Unplaced"/>
</dbReference>
<evidence type="ECO:0000313" key="4">
    <source>
        <dbReference type="WBParaSite" id="Hba_13759"/>
    </source>
</evidence>
<keyword evidence="3" id="KW-1185">Reference proteome</keyword>
<dbReference type="GO" id="GO:0003824">
    <property type="term" value="F:catalytic activity"/>
    <property type="evidence" value="ECO:0007669"/>
    <property type="project" value="InterPro"/>
</dbReference>
<evidence type="ECO:0000256" key="1">
    <source>
        <dbReference type="SAM" id="SignalP"/>
    </source>
</evidence>
<sequence>MLPRITLYIVLLSFHALLVCSQTLRMMTFNVWKSGTSVENGILKIEKHIKAVDPDVVAIQEITDEPGLYKIKTLLGEEWSWTRCSKTRETPDVAILTRGKVVHHLCYWFRRFGDAILPYVVPSRYRGRAVQERSFKYTQHVHSVLQGDNLANMENI</sequence>
<dbReference type="PANTHER" id="PTHR41349:SF1">
    <property type="entry name" value="PROTEIN CBG08683"/>
    <property type="match status" value="1"/>
</dbReference>
<dbReference type="WBParaSite" id="Hba_13759">
    <property type="protein sequence ID" value="Hba_13759"/>
    <property type="gene ID" value="Hba_13759"/>
</dbReference>
<feature type="chain" id="PRO_5009311038" evidence="1">
    <location>
        <begin position="22"/>
        <end position="156"/>
    </location>
</feature>
<name>A0A1I7X850_HETBA</name>
<dbReference type="Gene3D" id="3.60.10.10">
    <property type="entry name" value="Endonuclease/exonuclease/phosphatase"/>
    <property type="match status" value="1"/>
</dbReference>
<protein>
    <submittedName>
        <fullName evidence="4">Endo/exonuclease/phosphatase domain-containing protein</fullName>
    </submittedName>
</protein>
<feature type="signal peptide" evidence="1">
    <location>
        <begin position="1"/>
        <end position="21"/>
    </location>
</feature>